<dbReference type="Proteomes" id="UP000252172">
    <property type="component" value="Unassembled WGS sequence"/>
</dbReference>
<proteinExistence type="predicted"/>
<dbReference type="AlphaFoldDB" id="A0A368N3Y5"/>
<sequence length="124" mass="14391">MLLFCQTKSQDSVIGEYSSPERSTLNSLRHGAYALDLNLQLQENGEYVYSTCAQIAKGTWTVRNNELILKCREKRMAIDSLNQVEKYAKGKICGEDEVFEIKGKKLYREEMLKNKKFKIILFKK</sequence>
<gene>
    <name evidence="1" type="ORF">DQ356_00710</name>
</gene>
<comment type="caution">
    <text evidence="1">The sequence shown here is derived from an EMBL/GenBank/DDBJ whole genome shotgun (WGS) entry which is preliminary data.</text>
</comment>
<accession>A0A368N3Y5</accession>
<evidence type="ECO:0000313" key="1">
    <source>
        <dbReference type="EMBL" id="RCU44773.1"/>
    </source>
</evidence>
<name>A0A368N3Y5_9FLAO</name>
<evidence type="ECO:0000313" key="2">
    <source>
        <dbReference type="Proteomes" id="UP000252172"/>
    </source>
</evidence>
<reference evidence="1 2" key="1">
    <citation type="submission" date="2018-07" db="EMBL/GenBank/DDBJ databases">
        <title>Chryseobacterium lacus sp. nov., isolated from lake water.</title>
        <authorList>
            <person name="Li C.-M."/>
        </authorList>
    </citation>
    <scope>NUCLEOTIDE SEQUENCE [LARGE SCALE GENOMIC DNA]</scope>
    <source>
        <strain evidence="1 2">YLOS41</strain>
    </source>
</reference>
<protein>
    <submittedName>
        <fullName evidence="1">Uncharacterized protein</fullName>
    </submittedName>
</protein>
<organism evidence="1 2">
    <name type="scientific">Chryseobacterium lacus</name>
    <dbReference type="NCBI Taxonomy" id="2058346"/>
    <lineage>
        <taxon>Bacteria</taxon>
        <taxon>Pseudomonadati</taxon>
        <taxon>Bacteroidota</taxon>
        <taxon>Flavobacteriia</taxon>
        <taxon>Flavobacteriales</taxon>
        <taxon>Weeksellaceae</taxon>
        <taxon>Chryseobacterium group</taxon>
        <taxon>Chryseobacterium</taxon>
    </lineage>
</organism>
<keyword evidence="2" id="KW-1185">Reference proteome</keyword>
<dbReference type="EMBL" id="QPIE01000001">
    <property type="protein sequence ID" value="RCU44773.1"/>
    <property type="molecule type" value="Genomic_DNA"/>
</dbReference>